<evidence type="ECO:0000313" key="2">
    <source>
        <dbReference type="EMBL" id="OAJ65147.1"/>
    </source>
</evidence>
<dbReference type="RefSeq" id="WP_064264891.1">
    <property type="nucleotide sequence ID" value="NZ_LXJZ01000009.1"/>
</dbReference>
<dbReference type="InterPro" id="IPR036909">
    <property type="entry name" value="Cyt_c-like_dom_sf"/>
</dbReference>
<evidence type="ECO:0000313" key="3">
    <source>
        <dbReference type="Proteomes" id="UP000077961"/>
    </source>
</evidence>
<dbReference type="Proteomes" id="UP000077961">
    <property type="component" value="Unassembled WGS sequence"/>
</dbReference>
<sequence length="119" mass="12606">MRHSTLALLTVVMAVGGSHGYAGSPSGQPLATALTRTVNVTLPDSHNVFPPGEGADLANSQCMICHSAGMVTRQPPLTFDVWKSEINKMRTAYGAPLPEDQVESLAKYLTAINGKQQGK</sequence>
<protein>
    <recommendedName>
        <fullName evidence="5">Cytochrome c</fullName>
    </recommendedName>
</protein>
<dbReference type="EMBL" id="LXJZ01000009">
    <property type="protein sequence ID" value="OAJ63785.1"/>
    <property type="molecule type" value="Genomic_DNA"/>
</dbReference>
<dbReference type="Gene3D" id="1.10.760.10">
    <property type="entry name" value="Cytochrome c-like domain"/>
    <property type="match status" value="1"/>
</dbReference>
<dbReference type="GO" id="GO:0009055">
    <property type="term" value="F:electron transfer activity"/>
    <property type="evidence" value="ECO:0007669"/>
    <property type="project" value="InterPro"/>
</dbReference>
<keyword evidence="3" id="KW-1185">Reference proteome</keyword>
<dbReference type="AlphaFoldDB" id="A0A1A9NF71"/>
<evidence type="ECO:0000313" key="1">
    <source>
        <dbReference type="EMBL" id="OAJ63785.1"/>
    </source>
</evidence>
<dbReference type="Proteomes" id="UP000078116">
    <property type="component" value="Unassembled WGS sequence"/>
</dbReference>
<evidence type="ECO:0000313" key="4">
    <source>
        <dbReference type="Proteomes" id="UP000078116"/>
    </source>
</evidence>
<gene>
    <name evidence="1" type="ORF">A6V36_17375</name>
    <name evidence="2" type="ORF">A6V37_15805</name>
</gene>
<organism evidence="2 4">
    <name type="scientific">Paraburkholderia ginsengiterrae</name>
    <dbReference type="NCBI Taxonomy" id="1462993"/>
    <lineage>
        <taxon>Bacteria</taxon>
        <taxon>Pseudomonadati</taxon>
        <taxon>Pseudomonadota</taxon>
        <taxon>Betaproteobacteria</taxon>
        <taxon>Burkholderiales</taxon>
        <taxon>Burkholderiaceae</taxon>
        <taxon>Paraburkholderia</taxon>
    </lineage>
</organism>
<comment type="caution">
    <text evidence="2">The sequence shown here is derived from an EMBL/GenBank/DDBJ whole genome shotgun (WGS) entry which is preliminary data.</text>
</comment>
<dbReference type="SUPFAM" id="SSF46626">
    <property type="entry name" value="Cytochrome c"/>
    <property type="match status" value="1"/>
</dbReference>
<dbReference type="GO" id="GO:0020037">
    <property type="term" value="F:heme binding"/>
    <property type="evidence" value="ECO:0007669"/>
    <property type="project" value="InterPro"/>
</dbReference>
<evidence type="ECO:0008006" key="5">
    <source>
        <dbReference type="Google" id="ProtNLM"/>
    </source>
</evidence>
<name>A0A1A9NF71_9BURK</name>
<dbReference type="EMBL" id="LXKA01000055">
    <property type="protein sequence ID" value="OAJ65147.1"/>
    <property type="molecule type" value="Genomic_DNA"/>
</dbReference>
<dbReference type="OrthoDB" id="8593494at2"/>
<reference evidence="3 4" key="1">
    <citation type="submission" date="2016-04" db="EMBL/GenBank/DDBJ databases">
        <title>Reclassification of Paraburkholderia panaciterrae (Farh et al. 2015) Dobritsa &amp; Samadpour 2016 as a later homotypic synonym of Paraburkholderia ginsengiterrae (Farh et al. 2015) Dobritsa &amp; Samadpour 2016.</title>
        <authorList>
            <person name="Dobritsa A.P."/>
            <person name="Kutumbaka K."/>
            <person name="Samadpour M."/>
        </authorList>
    </citation>
    <scope>NUCLEOTIDE SEQUENCE [LARGE SCALE GENOMIC DNA]</scope>
    <source>
        <strain evidence="2 4">DCY85</strain>
        <strain evidence="1 3">DCY85-1</strain>
    </source>
</reference>
<dbReference type="STRING" id="1462993.A6V36_17375"/>
<accession>A0A1A9NF71</accession>
<proteinExistence type="predicted"/>